<comment type="similarity">
    <text evidence="9">Belongs to the sodium:solute symporter (SSF) (TC 2.A.21) family.</text>
</comment>
<comment type="subcellular location">
    <subcellularLocation>
        <location evidence="1">Cell membrane</location>
        <topology evidence="1">Multi-pass membrane protein</topology>
    </subcellularLocation>
</comment>
<dbReference type="EMBL" id="CAJVCH010343174">
    <property type="protein sequence ID" value="CAG7815390.1"/>
    <property type="molecule type" value="Genomic_DNA"/>
</dbReference>
<dbReference type="PROSITE" id="PS50283">
    <property type="entry name" value="NA_SOLUT_SYMP_3"/>
    <property type="match status" value="1"/>
</dbReference>
<accession>A0A8J2KJ07</accession>
<gene>
    <name evidence="11" type="ORF">AFUS01_LOCUS26074</name>
</gene>
<dbReference type="OrthoDB" id="6132759at2759"/>
<evidence type="ECO:0000256" key="2">
    <source>
        <dbReference type="ARBA" id="ARBA00022448"/>
    </source>
</evidence>
<evidence type="ECO:0000256" key="6">
    <source>
        <dbReference type="ARBA" id="ARBA00023180"/>
    </source>
</evidence>
<protein>
    <submittedName>
        <fullName evidence="11">Uncharacterized protein</fullName>
    </submittedName>
</protein>
<dbReference type="PANTHER" id="PTHR42985:SF39">
    <property type="entry name" value="GH10366P"/>
    <property type="match status" value="1"/>
</dbReference>
<evidence type="ECO:0000256" key="5">
    <source>
        <dbReference type="ARBA" id="ARBA00023065"/>
    </source>
</evidence>
<dbReference type="GO" id="GO:0005886">
    <property type="term" value="C:plasma membrane"/>
    <property type="evidence" value="ECO:0007669"/>
    <property type="project" value="UniProtKB-SubCell"/>
</dbReference>
<evidence type="ECO:0000256" key="9">
    <source>
        <dbReference type="RuleBase" id="RU362091"/>
    </source>
</evidence>
<dbReference type="InterPro" id="IPR051163">
    <property type="entry name" value="Sodium:Solute_Symporter_SSF"/>
</dbReference>
<evidence type="ECO:0000256" key="7">
    <source>
        <dbReference type="ARBA" id="ARBA00023201"/>
    </source>
</evidence>
<organism evidence="11 12">
    <name type="scientific">Allacma fusca</name>
    <dbReference type="NCBI Taxonomy" id="39272"/>
    <lineage>
        <taxon>Eukaryota</taxon>
        <taxon>Metazoa</taxon>
        <taxon>Ecdysozoa</taxon>
        <taxon>Arthropoda</taxon>
        <taxon>Hexapoda</taxon>
        <taxon>Collembola</taxon>
        <taxon>Symphypleona</taxon>
        <taxon>Sminthuridae</taxon>
        <taxon>Allacma</taxon>
    </lineage>
</organism>
<dbReference type="InterPro" id="IPR001734">
    <property type="entry name" value="Na/solute_symporter"/>
</dbReference>
<keyword evidence="7" id="KW-0739">Sodium transport</keyword>
<keyword evidence="10" id="KW-1133">Transmembrane helix</keyword>
<dbReference type="InterPro" id="IPR018212">
    <property type="entry name" value="Na/solute_symporter_CS"/>
</dbReference>
<evidence type="ECO:0000256" key="4">
    <source>
        <dbReference type="ARBA" id="ARBA00023053"/>
    </source>
</evidence>
<keyword evidence="6" id="KW-0325">Glycoprotein</keyword>
<feature type="transmembrane region" description="Helical" evidence="10">
    <location>
        <begin position="99"/>
        <end position="118"/>
    </location>
</feature>
<comment type="caution">
    <text evidence="11">The sequence shown here is derived from an EMBL/GenBank/DDBJ whole genome shotgun (WGS) entry which is preliminary data.</text>
</comment>
<dbReference type="AlphaFoldDB" id="A0A8J2KJ07"/>
<sequence length="191" mass="21674">MMFAFIPIALAVVYLYIPVYFNLRLNSAFEYLTIRFSKNTSVFVSCLSIIYLIVFTSIMVFGPSLALQQVTGIDLRITTAAIFAVGMFYSAVGGLKAVVWNDAFQVGVMFVSLITIIIKGSMDEGGMSVVWQRAESGSRIQFFNIDPDPRTRHTLWTAILGGYFYWLPMYVVTQQRIQRYLSMPNLKVVRK</sequence>
<keyword evidence="4" id="KW-0915">Sodium</keyword>
<dbReference type="GO" id="GO:0006814">
    <property type="term" value="P:sodium ion transport"/>
    <property type="evidence" value="ECO:0007669"/>
    <property type="project" value="UniProtKB-KW"/>
</dbReference>
<dbReference type="PANTHER" id="PTHR42985">
    <property type="entry name" value="SODIUM-COUPLED MONOCARBOXYLATE TRANSPORTER"/>
    <property type="match status" value="1"/>
</dbReference>
<keyword evidence="5" id="KW-0406">Ion transport</keyword>
<feature type="transmembrane region" description="Helical" evidence="10">
    <location>
        <begin position="73"/>
        <end position="92"/>
    </location>
</feature>
<keyword evidence="12" id="KW-1185">Reference proteome</keyword>
<feature type="transmembrane region" description="Helical" evidence="10">
    <location>
        <begin position="43"/>
        <end position="61"/>
    </location>
</feature>
<dbReference type="Pfam" id="PF00474">
    <property type="entry name" value="SSF"/>
    <property type="match status" value="1"/>
</dbReference>
<dbReference type="GO" id="GO:0015075">
    <property type="term" value="F:monoatomic ion transmembrane transporter activity"/>
    <property type="evidence" value="ECO:0007669"/>
    <property type="project" value="UniProtKB-ARBA"/>
</dbReference>
<dbReference type="GO" id="GO:0098660">
    <property type="term" value="P:inorganic ion transmembrane transport"/>
    <property type="evidence" value="ECO:0007669"/>
    <property type="project" value="UniProtKB-ARBA"/>
</dbReference>
<evidence type="ECO:0000256" key="10">
    <source>
        <dbReference type="SAM" id="Phobius"/>
    </source>
</evidence>
<feature type="transmembrane region" description="Helical" evidence="10">
    <location>
        <begin position="155"/>
        <end position="173"/>
    </location>
</feature>
<dbReference type="Proteomes" id="UP000708208">
    <property type="component" value="Unassembled WGS sequence"/>
</dbReference>
<keyword evidence="10" id="KW-0472">Membrane</keyword>
<keyword evidence="2" id="KW-0813">Transport</keyword>
<name>A0A8J2KJ07_9HEXA</name>
<keyword evidence="3" id="KW-1003">Cell membrane</keyword>
<proteinExistence type="inferred from homology"/>
<evidence type="ECO:0000256" key="1">
    <source>
        <dbReference type="ARBA" id="ARBA00004651"/>
    </source>
</evidence>
<evidence type="ECO:0000256" key="8">
    <source>
        <dbReference type="ARBA" id="ARBA00036099"/>
    </source>
</evidence>
<dbReference type="PROSITE" id="PS00456">
    <property type="entry name" value="NA_SOLUT_SYMP_1"/>
    <property type="match status" value="1"/>
</dbReference>
<evidence type="ECO:0000256" key="3">
    <source>
        <dbReference type="ARBA" id="ARBA00022475"/>
    </source>
</evidence>
<evidence type="ECO:0000313" key="12">
    <source>
        <dbReference type="Proteomes" id="UP000708208"/>
    </source>
</evidence>
<dbReference type="GO" id="GO:0015293">
    <property type="term" value="F:symporter activity"/>
    <property type="evidence" value="ECO:0007669"/>
    <property type="project" value="TreeGrafter"/>
</dbReference>
<evidence type="ECO:0000313" key="11">
    <source>
        <dbReference type="EMBL" id="CAG7815390.1"/>
    </source>
</evidence>
<feature type="transmembrane region" description="Helical" evidence="10">
    <location>
        <begin position="6"/>
        <end position="23"/>
    </location>
</feature>
<keyword evidence="10" id="KW-0812">Transmembrane</keyword>
<comment type="catalytic activity">
    <reaction evidence="8">
        <text>iodide(out) + 2 Na(+)(out) = iodide(in) + 2 Na(+)(in)</text>
        <dbReference type="Rhea" id="RHEA:71207"/>
        <dbReference type="ChEBI" id="CHEBI:16382"/>
        <dbReference type="ChEBI" id="CHEBI:29101"/>
    </reaction>
</comment>
<reference evidence="11" key="1">
    <citation type="submission" date="2021-06" db="EMBL/GenBank/DDBJ databases">
        <authorList>
            <person name="Hodson N. C."/>
            <person name="Mongue J. A."/>
            <person name="Jaron S. K."/>
        </authorList>
    </citation>
    <scope>NUCLEOTIDE SEQUENCE</scope>
</reference>